<evidence type="ECO:0000313" key="1">
    <source>
        <dbReference type="EMBL" id="MBO9203805.1"/>
    </source>
</evidence>
<dbReference type="RefSeq" id="WP_209141857.1">
    <property type="nucleotide sequence ID" value="NZ_JAGHKO010000011.1"/>
</dbReference>
<comment type="caution">
    <text evidence="1">The sequence shown here is derived from an EMBL/GenBank/DDBJ whole genome shotgun (WGS) entry which is preliminary data.</text>
</comment>
<accession>A0ABS3Z0W3</accession>
<keyword evidence="2" id="KW-1185">Reference proteome</keyword>
<organism evidence="1 2">
    <name type="scientific">Niastella soli</name>
    <dbReference type="NCBI Taxonomy" id="2821487"/>
    <lineage>
        <taxon>Bacteria</taxon>
        <taxon>Pseudomonadati</taxon>
        <taxon>Bacteroidota</taxon>
        <taxon>Chitinophagia</taxon>
        <taxon>Chitinophagales</taxon>
        <taxon>Chitinophagaceae</taxon>
        <taxon>Niastella</taxon>
    </lineage>
</organism>
<reference evidence="1 2" key="1">
    <citation type="submission" date="2021-03" db="EMBL/GenBank/DDBJ databases">
        <title>Assistant Professor.</title>
        <authorList>
            <person name="Huq M.A."/>
        </authorList>
    </citation>
    <scope>NUCLEOTIDE SEQUENCE [LARGE SCALE GENOMIC DNA]</scope>
    <source>
        <strain evidence="1 2">MAH-29</strain>
    </source>
</reference>
<gene>
    <name evidence="1" type="ORF">J7I42_26205</name>
</gene>
<dbReference type="EMBL" id="JAGHKO010000011">
    <property type="protein sequence ID" value="MBO9203805.1"/>
    <property type="molecule type" value="Genomic_DNA"/>
</dbReference>
<sequence length="108" mass="12274">MKPQHVHQEVLIFATSTLSQRTLYRKNSSKKSISAIEELEEAFWDGLLNEIVPEIMPSIQQPEMVIWKINAGKYYLLIDLADNPGTIESTEAILSIDPHLFSSEINMS</sequence>
<protein>
    <submittedName>
        <fullName evidence="1">Uncharacterized protein</fullName>
    </submittedName>
</protein>
<proteinExistence type="predicted"/>
<dbReference type="Proteomes" id="UP000677244">
    <property type="component" value="Unassembled WGS sequence"/>
</dbReference>
<evidence type="ECO:0000313" key="2">
    <source>
        <dbReference type="Proteomes" id="UP000677244"/>
    </source>
</evidence>
<name>A0ABS3Z0W3_9BACT</name>